<dbReference type="InterPro" id="IPR027417">
    <property type="entry name" value="P-loop_NTPase"/>
</dbReference>
<evidence type="ECO:0000313" key="6">
    <source>
        <dbReference type="EMBL" id="MFC3476664.1"/>
    </source>
</evidence>
<evidence type="ECO:0000259" key="5">
    <source>
        <dbReference type="PROSITE" id="PS50893"/>
    </source>
</evidence>
<dbReference type="InterPro" id="IPR050763">
    <property type="entry name" value="ABC_transporter_ATP-binding"/>
</dbReference>
<dbReference type="PANTHER" id="PTHR42711">
    <property type="entry name" value="ABC TRANSPORTER ATP-BINDING PROTEIN"/>
    <property type="match status" value="1"/>
</dbReference>
<sequence length="224" mass="24024">MLEANGVTKTYDGTTALDDVSVSFGEGLHCVAGPNGSGKTTLMRVFAGLTRPDTGTVSTPESFGYAFQVPNVYPDLTVDENLDVFASLVGADDAWRERLVERLRLGPERDRTATDLSGGYRKKLDLALALLKRPDALVLDEPLADLDPATSRRLVAVATAYAEDHCVLACTHNLDAFADAYETLTVLVDGAVRGEWAREELSDGPASAYDGLLADVQPNWGNGF</sequence>
<dbReference type="SUPFAM" id="SSF52540">
    <property type="entry name" value="P-loop containing nucleoside triphosphate hydrolases"/>
    <property type="match status" value="1"/>
</dbReference>
<accession>A0ABD5NCN7</accession>
<proteinExistence type="inferred from homology"/>
<organism evidence="6 7">
    <name type="scientific">Halobacterium litoreum</name>
    <dbReference type="NCBI Taxonomy" id="2039234"/>
    <lineage>
        <taxon>Archaea</taxon>
        <taxon>Methanobacteriati</taxon>
        <taxon>Methanobacteriota</taxon>
        <taxon>Stenosarchaea group</taxon>
        <taxon>Halobacteria</taxon>
        <taxon>Halobacteriales</taxon>
        <taxon>Halobacteriaceae</taxon>
        <taxon>Halobacterium</taxon>
    </lineage>
</organism>
<evidence type="ECO:0000256" key="1">
    <source>
        <dbReference type="ARBA" id="ARBA00005417"/>
    </source>
</evidence>
<comment type="caution">
    <text evidence="6">The sequence shown here is derived from an EMBL/GenBank/DDBJ whole genome shotgun (WGS) entry which is preliminary data.</text>
</comment>
<reference evidence="6 7" key="1">
    <citation type="journal article" date="2019" name="Int. J. Syst. Evol. Microbiol.">
        <title>The Global Catalogue of Microorganisms (GCM) 10K type strain sequencing project: providing services to taxonomists for standard genome sequencing and annotation.</title>
        <authorList>
            <consortium name="The Broad Institute Genomics Platform"/>
            <consortium name="The Broad Institute Genome Sequencing Center for Infectious Disease"/>
            <person name="Wu L."/>
            <person name="Ma J."/>
        </authorList>
    </citation>
    <scope>NUCLEOTIDE SEQUENCE [LARGE SCALE GENOMIC DNA]</scope>
    <source>
        <strain evidence="6 7">CGMCC 1.12562</strain>
    </source>
</reference>
<dbReference type="GO" id="GO:0005524">
    <property type="term" value="F:ATP binding"/>
    <property type="evidence" value="ECO:0007669"/>
    <property type="project" value="UniProtKB-KW"/>
</dbReference>
<dbReference type="PANTHER" id="PTHR42711:SF5">
    <property type="entry name" value="ABC TRANSPORTER ATP-BINDING PROTEIN NATA"/>
    <property type="match status" value="1"/>
</dbReference>
<dbReference type="AlphaFoldDB" id="A0ABD5NCN7"/>
<dbReference type="RefSeq" id="WP_232572189.1">
    <property type="nucleotide sequence ID" value="NZ_CP089466.1"/>
</dbReference>
<evidence type="ECO:0000313" key="7">
    <source>
        <dbReference type="Proteomes" id="UP001595660"/>
    </source>
</evidence>
<dbReference type="PROSITE" id="PS50893">
    <property type="entry name" value="ABC_TRANSPORTER_2"/>
    <property type="match status" value="1"/>
</dbReference>
<protein>
    <submittedName>
        <fullName evidence="6">ATP-binding cassette domain-containing protein</fullName>
    </submittedName>
</protein>
<keyword evidence="7" id="KW-1185">Reference proteome</keyword>
<name>A0ABD5NCN7_9EURY</name>
<dbReference type="InterPro" id="IPR003593">
    <property type="entry name" value="AAA+_ATPase"/>
</dbReference>
<dbReference type="Gene3D" id="3.40.50.300">
    <property type="entry name" value="P-loop containing nucleotide triphosphate hydrolases"/>
    <property type="match status" value="1"/>
</dbReference>
<dbReference type="Proteomes" id="UP001595660">
    <property type="component" value="Unassembled WGS sequence"/>
</dbReference>
<keyword evidence="4 6" id="KW-0067">ATP-binding</keyword>
<dbReference type="SMART" id="SM00382">
    <property type="entry name" value="AAA"/>
    <property type="match status" value="1"/>
</dbReference>
<evidence type="ECO:0000256" key="4">
    <source>
        <dbReference type="ARBA" id="ARBA00022840"/>
    </source>
</evidence>
<dbReference type="Pfam" id="PF00005">
    <property type="entry name" value="ABC_tran"/>
    <property type="match status" value="1"/>
</dbReference>
<feature type="domain" description="ABC transporter" evidence="5">
    <location>
        <begin position="2"/>
        <end position="214"/>
    </location>
</feature>
<dbReference type="InterPro" id="IPR003439">
    <property type="entry name" value="ABC_transporter-like_ATP-bd"/>
</dbReference>
<evidence type="ECO:0000256" key="3">
    <source>
        <dbReference type="ARBA" id="ARBA00022741"/>
    </source>
</evidence>
<evidence type="ECO:0000256" key="2">
    <source>
        <dbReference type="ARBA" id="ARBA00022448"/>
    </source>
</evidence>
<dbReference type="GeneID" id="69117422"/>
<gene>
    <name evidence="6" type="ORF">ACFOKC_02890</name>
</gene>
<dbReference type="EMBL" id="JBHRWN010000002">
    <property type="protein sequence ID" value="MFC3476664.1"/>
    <property type="molecule type" value="Genomic_DNA"/>
</dbReference>
<keyword evidence="3" id="KW-0547">Nucleotide-binding</keyword>
<keyword evidence="2" id="KW-0813">Transport</keyword>
<comment type="similarity">
    <text evidence="1">Belongs to the ABC transporter superfamily.</text>
</comment>